<keyword evidence="6 9" id="KW-0727">SH2 domain</keyword>
<dbReference type="Pfam" id="PF00017">
    <property type="entry name" value="SH2"/>
    <property type="match status" value="1"/>
</dbReference>
<evidence type="ECO:0000259" key="13">
    <source>
        <dbReference type="PROSITE" id="PS50003"/>
    </source>
</evidence>
<feature type="compositionally biased region" description="Low complexity" evidence="11">
    <location>
        <begin position="48"/>
        <end position="72"/>
    </location>
</feature>
<dbReference type="PANTHER" id="PTHR44329:SF298">
    <property type="entry name" value="MIXED LINEAGE KINASE DOMAIN-LIKE PROTEIN"/>
    <property type="match status" value="1"/>
</dbReference>
<dbReference type="InterPro" id="IPR036860">
    <property type="entry name" value="SH2_dom_sf"/>
</dbReference>
<dbReference type="SMART" id="SM00252">
    <property type="entry name" value="SH2"/>
    <property type="match status" value="1"/>
</dbReference>
<dbReference type="PROSITE" id="PS00107">
    <property type="entry name" value="PROTEIN_KINASE_ATP"/>
    <property type="match status" value="1"/>
</dbReference>
<evidence type="ECO:0000256" key="10">
    <source>
        <dbReference type="PROSITE-ProRule" id="PRU10141"/>
    </source>
</evidence>
<keyword evidence="3 10" id="KW-0547">Nucleotide-binding</keyword>
<dbReference type="Pfam" id="PF07714">
    <property type="entry name" value="PK_Tyr_Ser-Thr"/>
    <property type="match status" value="1"/>
</dbReference>
<feature type="compositionally biased region" description="Basic and acidic residues" evidence="11">
    <location>
        <begin position="10"/>
        <end position="19"/>
    </location>
</feature>
<gene>
    <name evidence="15" type="ORF">PROFUN_11612</name>
</gene>
<keyword evidence="5 10" id="KW-0067">ATP-binding</keyword>
<dbReference type="InterPro" id="IPR000719">
    <property type="entry name" value="Prot_kinase_dom"/>
</dbReference>
<evidence type="ECO:0000259" key="14">
    <source>
        <dbReference type="PROSITE" id="PS50011"/>
    </source>
</evidence>
<dbReference type="PROSITE" id="PS50011">
    <property type="entry name" value="PROTEIN_KINASE_DOM"/>
    <property type="match status" value="1"/>
</dbReference>
<evidence type="ECO:0008006" key="17">
    <source>
        <dbReference type="Google" id="ProtNLM"/>
    </source>
</evidence>
<dbReference type="GO" id="GO:0004674">
    <property type="term" value="F:protein serine/threonine kinase activity"/>
    <property type="evidence" value="ECO:0007669"/>
    <property type="project" value="UniProtKB-KW"/>
</dbReference>
<protein>
    <recommendedName>
        <fullName evidence="17">SH2 domain-containing protein</fullName>
    </recommendedName>
</protein>
<dbReference type="SMART" id="SM00233">
    <property type="entry name" value="PH"/>
    <property type="match status" value="1"/>
</dbReference>
<evidence type="ECO:0000256" key="8">
    <source>
        <dbReference type="ARBA" id="ARBA00025089"/>
    </source>
</evidence>
<dbReference type="Proteomes" id="UP000241769">
    <property type="component" value="Unassembled WGS sequence"/>
</dbReference>
<keyword evidence="2" id="KW-0808">Transferase</keyword>
<keyword evidence="4" id="KW-0418">Kinase</keyword>
<dbReference type="GO" id="GO:0005524">
    <property type="term" value="F:ATP binding"/>
    <property type="evidence" value="ECO:0007669"/>
    <property type="project" value="UniProtKB-UniRule"/>
</dbReference>
<dbReference type="CDD" id="cd00821">
    <property type="entry name" value="PH"/>
    <property type="match status" value="1"/>
</dbReference>
<organism evidence="15 16">
    <name type="scientific">Planoprotostelium fungivorum</name>
    <dbReference type="NCBI Taxonomy" id="1890364"/>
    <lineage>
        <taxon>Eukaryota</taxon>
        <taxon>Amoebozoa</taxon>
        <taxon>Evosea</taxon>
        <taxon>Variosea</taxon>
        <taxon>Cavosteliida</taxon>
        <taxon>Cavosteliaceae</taxon>
        <taxon>Planoprotostelium</taxon>
    </lineage>
</organism>
<evidence type="ECO:0000256" key="3">
    <source>
        <dbReference type="ARBA" id="ARBA00022741"/>
    </source>
</evidence>
<keyword evidence="1" id="KW-0723">Serine/threonine-protein kinase</keyword>
<evidence type="ECO:0000256" key="7">
    <source>
        <dbReference type="ARBA" id="ARBA00023137"/>
    </source>
</evidence>
<dbReference type="InterPro" id="IPR011993">
    <property type="entry name" value="PH-like_dom_sf"/>
</dbReference>
<dbReference type="PROSITE" id="PS50003">
    <property type="entry name" value="PH_DOMAIN"/>
    <property type="match status" value="1"/>
</dbReference>
<dbReference type="SUPFAM" id="SSF55550">
    <property type="entry name" value="SH2 domain"/>
    <property type="match status" value="1"/>
</dbReference>
<evidence type="ECO:0000256" key="4">
    <source>
        <dbReference type="ARBA" id="ARBA00022777"/>
    </source>
</evidence>
<keyword evidence="16" id="KW-1185">Reference proteome</keyword>
<feature type="binding site" evidence="10">
    <location>
        <position position="253"/>
    </location>
    <ligand>
        <name>ATP</name>
        <dbReference type="ChEBI" id="CHEBI:30616"/>
    </ligand>
</feature>
<feature type="domain" description="Protein kinase" evidence="14">
    <location>
        <begin position="225"/>
        <end position="496"/>
    </location>
</feature>
<dbReference type="CDD" id="cd00173">
    <property type="entry name" value="SH2"/>
    <property type="match status" value="1"/>
</dbReference>
<dbReference type="EMBL" id="MDYQ01000240">
    <property type="protein sequence ID" value="PRP78100.1"/>
    <property type="molecule type" value="Genomic_DNA"/>
</dbReference>
<dbReference type="InterPro" id="IPR001849">
    <property type="entry name" value="PH_domain"/>
</dbReference>
<dbReference type="SUPFAM" id="SSF50729">
    <property type="entry name" value="PH domain-like"/>
    <property type="match status" value="1"/>
</dbReference>
<dbReference type="Gene3D" id="3.30.505.10">
    <property type="entry name" value="SH2 domain"/>
    <property type="match status" value="1"/>
</dbReference>
<feature type="domain" description="PH" evidence="13">
    <location>
        <begin position="111"/>
        <end position="207"/>
    </location>
</feature>
<dbReference type="InterPro" id="IPR017441">
    <property type="entry name" value="Protein_kinase_ATP_BS"/>
</dbReference>
<dbReference type="PRINTS" id="PR00109">
    <property type="entry name" value="TYRKINASE"/>
</dbReference>
<reference evidence="15 16" key="1">
    <citation type="journal article" date="2018" name="Genome Biol. Evol.">
        <title>Multiple Roots of Fruiting Body Formation in Amoebozoa.</title>
        <authorList>
            <person name="Hillmann F."/>
            <person name="Forbes G."/>
            <person name="Novohradska S."/>
            <person name="Ferling I."/>
            <person name="Riege K."/>
            <person name="Groth M."/>
            <person name="Westermann M."/>
            <person name="Marz M."/>
            <person name="Spaller T."/>
            <person name="Winckler T."/>
            <person name="Schaap P."/>
            <person name="Glockner G."/>
        </authorList>
    </citation>
    <scope>NUCLEOTIDE SEQUENCE [LARGE SCALE GENOMIC DNA]</scope>
    <source>
        <strain evidence="15 16">Jena</strain>
    </source>
</reference>
<dbReference type="PROSITE" id="PS50001">
    <property type="entry name" value="SH2"/>
    <property type="match status" value="1"/>
</dbReference>
<evidence type="ECO:0000256" key="2">
    <source>
        <dbReference type="ARBA" id="ARBA00022679"/>
    </source>
</evidence>
<evidence type="ECO:0000256" key="1">
    <source>
        <dbReference type="ARBA" id="ARBA00022527"/>
    </source>
</evidence>
<dbReference type="CDD" id="cd13999">
    <property type="entry name" value="STKc_MAP3K-like"/>
    <property type="match status" value="1"/>
</dbReference>
<dbReference type="GO" id="GO:0005737">
    <property type="term" value="C:cytoplasm"/>
    <property type="evidence" value="ECO:0007669"/>
    <property type="project" value="UniProtKB-ARBA"/>
</dbReference>
<proteinExistence type="predicted"/>
<dbReference type="GO" id="GO:0004713">
    <property type="term" value="F:protein tyrosine kinase activity"/>
    <property type="evidence" value="ECO:0007669"/>
    <property type="project" value="UniProtKB-KW"/>
</dbReference>
<dbReference type="OrthoDB" id="28291at2759"/>
<dbReference type="PRINTS" id="PR00401">
    <property type="entry name" value="SH2DOMAIN"/>
</dbReference>
<evidence type="ECO:0000256" key="9">
    <source>
        <dbReference type="PROSITE-ProRule" id="PRU00191"/>
    </source>
</evidence>
<sequence length="698" mass="77039">MVGSGAYRDGSNHSDGSHELEEDTSPHRSPSVDAKLKDLSINISSSKAAPALTQSSPTTTSTSKSDPATTSTGSLGTLRKQQYSVSRASSISETSPRLSTATDRSTGRHGALRKSGTLYKKVAGTFGSSWKKMFGILIGDALCLYKNESDESPKEMITELKKYKVFEPDERTLSLNPVTGNIKPTQFRVDDPTEKRAWITQLAKVCAKQLTGAPSGIEIASADLAIEGEALGRGASGTVFRGIWLKNTLVAVKTMSDIDNEEEMQNFLSEIDLLSKLRHPQIVTMYGFCHKKEKPNSTSVLCLVTEFVSGGNLSALIHKSDMKFNNHMIIDIATEISKGMTYLHGEGVEHRDLKPANVLIHELTSEKIHLKICDFGLSAGEDDSSSTVVLGTPSYAAPELCEMDHTFKVDVYSYAIILWELQARKHVWDDIVFGAEIAARVSAGQRPDLQPDWPLANLTEKCWDHDPEQRPDFATVDVMLRTMKQTLALLDPHPSIAKVEAPAAQLITPEVAVAAKFGPAGVMTWGQFSQAAKDIMAATPAQLEWVRPFLSMGNGNVSLQIWDKFVKWFSPLALPNDTRPEATTFAELSDVVKPNWFHGFLSTEEVQAQLSHGRFLVRFSSSPGYYTISLRNQSVFAHMRVASMRQDGKWKFTVDREKIFDSMQAVLDEYKEKNLPERNFPLGTPQLRAAIISYDLSV</sequence>
<comment type="function">
    <text evidence="8">Required for proper chemotaxis and phagocytosis; proper spatiotemporal control of F-actin levels in chemotaxing cells. Negative regulator of the PI3K (phosphatidylinositol 3 kinase) pathway. Predominantly phosphorylates serines and threonines and tyrosines at a lower level.</text>
</comment>
<dbReference type="Pfam" id="PF00169">
    <property type="entry name" value="PH"/>
    <property type="match status" value="1"/>
</dbReference>
<evidence type="ECO:0000256" key="6">
    <source>
        <dbReference type="ARBA" id="ARBA00022999"/>
    </source>
</evidence>
<dbReference type="InterPro" id="IPR001245">
    <property type="entry name" value="Ser-Thr/Tyr_kinase_cat_dom"/>
</dbReference>
<keyword evidence="7" id="KW-0829">Tyrosine-protein kinase</keyword>
<dbReference type="PROSITE" id="PS00108">
    <property type="entry name" value="PROTEIN_KINASE_ST"/>
    <property type="match status" value="1"/>
</dbReference>
<dbReference type="InParanoid" id="A0A2P6N2C8"/>
<accession>A0A2P6N2C8</accession>
<dbReference type="InterPro" id="IPR008271">
    <property type="entry name" value="Ser/Thr_kinase_AS"/>
</dbReference>
<feature type="domain" description="SH2" evidence="12">
    <location>
        <begin position="596"/>
        <end position="686"/>
    </location>
</feature>
<dbReference type="InterPro" id="IPR011009">
    <property type="entry name" value="Kinase-like_dom_sf"/>
</dbReference>
<feature type="region of interest" description="Disordered" evidence="11">
    <location>
        <begin position="1"/>
        <end position="112"/>
    </location>
</feature>
<dbReference type="PANTHER" id="PTHR44329">
    <property type="entry name" value="SERINE/THREONINE-PROTEIN KINASE TNNI3K-RELATED"/>
    <property type="match status" value="1"/>
</dbReference>
<feature type="compositionally biased region" description="Polar residues" evidence="11">
    <location>
        <begin position="73"/>
        <end position="104"/>
    </location>
</feature>
<dbReference type="Gene3D" id="1.10.510.10">
    <property type="entry name" value="Transferase(Phosphotransferase) domain 1"/>
    <property type="match status" value="1"/>
</dbReference>
<evidence type="ECO:0000256" key="5">
    <source>
        <dbReference type="ARBA" id="ARBA00022840"/>
    </source>
</evidence>
<evidence type="ECO:0000313" key="15">
    <source>
        <dbReference type="EMBL" id="PRP78100.1"/>
    </source>
</evidence>
<dbReference type="Gene3D" id="2.30.29.30">
    <property type="entry name" value="Pleckstrin-homology domain (PH domain)/Phosphotyrosine-binding domain (PTB)"/>
    <property type="match status" value="1"/>
</dbReference>
<evidence type="ECO:0000259" key="12">
    <source>
        <dbReference type="PROSITE" id="PS50001"/>
    </source>
</evidence>
<dbReference type="SMART" id="SM00220">
    <property type="entry name" value="S_TKc"/>
    <property type="match status" value="1"/>
</dbReference>
<dbReference type="InterPro" id="IPR051681">
    <property type="entry name" value="Ser/Thr_Kinases-Pseudokinases"/>
</dbReference>
<dbReference type="STRING" id="1890364.A0A2P6N2C8"/>
<evidence type="ECO:0000313" key="16">
    <source>
        <dbReference type="Proteomes" id="UP000241769"/>
    </source>
</evidence>
<comment type="caution">
    <text evidence="15">The sequence shown here is derived from an EMBL/GenBank/DDBJ whole genome shotgun (WGS) entry which is preliminary data.</text>
</comment>
<dbReference type="InterPro" id="IPR000980">
    <property type="entry name" value="SH2"/>
</dbReference>
<dbReference type="SUPFAM" id="SSF56112">
    <property type="entry name" value="Protein kinase-like (PK-like)"/>
    <property type="match status" value="1"/>
</dbReference>
<evidence type="ECO:0000256" key="11">
    <source>
        <dbReference type="SAM" id="MobiDB-lite"/>
    </source>
</evidence>
<name>A0A2P6N2C8_9EUKA</name>
<dbReference type="AlphaFoldDB" id="A0A2P6N2C8"/>